<proteinExistence type="predicted"/>
<feature type="transmembrane region" description="Helical" evidence="1">
    <location>
        <begin position="164"/>
        <end position="185"/>
    </location>
</feature>
<dbReference type="Ensembl" id="ENSOTST00005127212.1">
    <property type="protein sequence ID" value="ENSOTSP00005110008.1"/>
    <property type="gene ID" value="ENSOTSG00005063087.1"/>
</dbReference>
<dbReference type="Pfam" id="PF00429">
    <property type="entry name" value="TLV_coat"/>
    <property type="match status" value="1"/>
</dbReference>
<keyword evidence="1" id="KW-1133">Transmembrane helix</keyword>
<evidence type="ECO:0000313" key="3">
    <source>
        <dbReference type="Proteomes" id="UP000694402"/>
    </source>
</evidence>
<dbReference type="PANTHER" id="PTHR10424">
    <property type="entry name" value="VIRAL ENVELOPE PROTEIN"/>
    <property type="match status" value="1"/>
</dbReference>
<evidence type="ECO:0000313" key="2">
    <source>
        <dbReference type="Ensembl" id="ENSOTSP00005110008.1"/>
    </source>
</evidence>
<keyword evidence="1" id="KW-0472">Membrane</keyword>
<dbReference type="InterPro" id="IPR018154">
    <property type="entry name" value="TLV/ENV_coat_polyprotein"/>
</dbReference>
<name>A0AAZ3P1N7_ONCTS</name>
<reference evidence="2" key="3">
    <citation type="submission" date="2025-09" db="UniProtKB">
        <authorList>
            <consortium name="Ensembl"/>
        </authorList>
    </citation>
    <scope>IDENTIFICATION</scope>
</reference>
<reference evidence="2" key="2">
    <citation type="submission" date="2025-08" db="UniProtKB">
        <authorList>
            <consortium name="Ensembl"/>
        </authorList>
    </citation>
    <scope>IDENTIFICATION</scope>
</reference>
<sequence length="318" mass="36442">MHKTNSSIPSRLRLIKRDISQYNNVPSDSRRSSKLEKFWRGLIPWYGASENAHELDRPGYHLESLVNLTTEGFSMIRPELQATQLMATQNRVALDMLLAREGGLCQIIGDHCCTFIPQGDDNLTIVVEHLKELRGVLEREHQPDINWNPLGWVQSMFGVWAATIFHWFIYGLILLIALLLIIICVKKLFNKVVDVVLTMPLLANAVGVDEKSEIDGQQSNQIKFIYIALRTSADISKCCTETQPKTPNSKQCRCRSTVARKNSLERPKPRKKPREEPGYVGWPVLFWLCRVEIITEHGQDVQMFINDQHGRIIIRQNS</sequence>
<accession>A0AAZ3P1N7</accession>
<keyword evidence="3" id="KW-1185">Reference proteome</keyword>
<organism evidence="2 3">
    <name type="scientific">Oncorhynchus tshawytscha</name>
    <name type="common">Chinook salmon</name>
    <name type="synonym">Salmo tshawytscha</name>
    <dbReference type="NCBI Taxonomy" id="74940"/>
    <lineage>
        <taxon>Eukaryota</taxon>
        <taxon>Metazoa</taxon>
        <taxon>Chordata</taxon>
        <taxon>Craniata</taxon>
        <taxon>Vertebrata</taxon>
        <taxon>Euteleostomi</taxon>
        <taxon>Actinopterygii</taxon>
        <taxon>Neopterygii</taxon>
        <taxon>Teleostei</taxon>
        <taxon>Protacanthopterygii</taxon>
        <taxon>Salmoniformes</taxon>
        <taxon>Salmonidae</taxon>
        <taxon>Salmoninae</taxon>
        <taxon>Oncorhynchus</taxon>
    </lineage>
</organism>
<dbReference type="AlphaFoldDB" id="A0AAZ3P1N7"/>
<dbReference type="GeneTree" id="ENSGT01100000266086"/>
<protein>
    <recommendedName>
        <fullName evidence="4">Envelope glycoprotein</fullName>
    </recommendedName>
</protein>
<reference evidence="3" key="1">
    <citation type="journal article" date="2018" name="PLoS ONE">
        <title>Chinook salmon (Oncorhynchus tshawytscha) genome and transcriptome.</title>
        <authorList>
            <person name="Christensen K.A."/>
            <person name="Leong J.S."/>
            <person name="Sakhrani D."/>
            <person name="Biagi C.A."/>
            <person name="Minkley D.R."/>
            <person name="Withler R.E."/>
            <person name="Rondeau E.B."/>
            <person name="Koop B.F."/>
            <person name="Devlin R.H."/>
        </authorList>
    </citation>
    <scope>NUCLEOTIDE SEQUENCE [LARGE SCALE GENOMIC DNA]</scope>
</reference>
<dbReference type="SUPFAM" id="SSF58069">
    <property type="entry name" value="Virus ectodomain"/>
    <property type="match status" value="1"/>
</dbReference>
<dbReference type="Proteomes" id="UP000694402">
    <property type="component" value="Unassembled WGS sequence"/>
</dbReference>
<gene>
    <name evidence="2" type="primary">PTPRR</name>
</gene>
<evidence type="ECO:0008006" key="4">
    <source>
        <dbReference type="Google" id="ProtNLM"/>
    </source>
</evidence>
<dbReference type="Gene3D" id="1.10.287.210">
    <property type="match status" value="1"/>
</dbReference>
<keyword evidence="1" id="KW-0812">Transmembrane</keyword>
<evidence type="ECO:0000256" key="1">
    <source>
        <dbReference type="SAM" id="Phobius"/>
    </source>
</evidence>